<dbReference type="InterPro" id="IPR013424">
    <property type="entry name" value="Ice-binding_C"/>
</dbReference>
<dbReference type="Pfam" id="PF07589">
    <property type="entry name" value="PEP-CTERM"/>
    <property type="match status" value="1"/>
</dbReference>
<gene>
    <name evidence="3" type="ORF">S03H2_45648</name>
</gene>
<feature type="domain" description="DUF4114" evidence="2">
    <location>
        <begin position="27"/>
        <end position="99"/>
    </location>
</feature>
<organism evidence="3">
    <name type="scientific">marine sediment metagenome</name>
    <dbReference type="NCBI Taxonomy" id="412755"/>
    <lineage>
        <taxon>unclassified sequences</taxon>
        <taxon>metagenomes</taxon>
        <taxon>ecological metagenomes</taxon>
    </lineage>
</organism>
<feature type="domain" description="Ice-binding protein C-terminal" evidence="1">
    <location>
        <begin position="111"/>
        <end position="133"/>
    </location>
</feature>
<protein>
    <recommendedName>
        <fullName evidence="4">PEP-CTERM protein-sorting domain-containing protein</fullName>
    </recommendedName>
</protein>
<comment type="caution">
    <text evidence="3">The sequence shown here is derived from an EMBL/GenBank/DDBJ whole genome shotgun (WGS) entry which is preliminary data.</text>
</comment>
<dbReference type="Pfam" id="PF13448">
    <property type="entry name" value="DUF4114"/>
    <property type="match status" value="1"/>
</dbReference>
<dbReference type="NCBIfam" id="TIGR02595">
    <property type="entry name" value="PEP_CTERM"/>
    <property type="match status" value="1"/>
</dbReference>
<proteinExistence type="predicted"/>
<evidence type="ECO:0000313" key="3">
    <source>
        <dbReference type="EMBL" id="GAH72656.1"/>
    </source>
</evidence>
<accession>X1HR65</accession>
<evidence type="ECO:0000259" key="2">
    <source>
        <dbReference type="Pfam" id="PF13448"/>
    </source>
</evidence>
<name>X1HR65_9ZZZZ</name>
<evidence type="ECO:0000259" key="1">
    <source>
        <dbReference type="Pfam" id="PF07589"/>
    </source>
</evidence>
<reference evidence="3" key="1">
    <citation type="journal article" date="2014" name="Front. Microbiol.">
        <title>High frequency of phylogenetically diverse reductive dehalogenase-homologous genes in deep subseafloor sedimentary metagenomes.</title>
        <authorList>
            <person name="Kawai M."/>
            <person name="Futagami T."/>
            <person name="Toyoda A."/>
            <person name="Takaki Y."/>
            <person name="Nishi S."/>
            <person name="Hori S."/>
            <person name="Arai W."/>
            <person name="Tsubouchi T."/>
            <person name="Morono Y."/>
            <person name="Uchiyama I."/>
            <person name="Ito T."/>
            <person name="Fujiyama A."/>
            <person name="Inagaki F."/>
            <person name="Takami H."/>
        </authorList>
    </citation>
    <scope>NUCLEOTIDE SEQUENCE</scope>
    <source>
        <strain evidence="3">Expedition CK06-06</strain>
    </source>
</reference>
<dbReference type="AlphaFoldDB" id="X1HR65"/>
<evidence type="ECO:0008006" key="4">
    <source>
        <dbReference type="Google" id="ProtNLM"/>
    </source>
</evidence>
<feature type="non-terminal residue" evidence="3">
    <location>
        <position position="1"/>
    </location>
</feature>
<dbReference type="InterPro" id="IPR025193">
    <property type="entry name" value="DUF4114"/>
</dbReference>
<dbReference type="EMBL" id="BARU01028613">
    <property type="protein sequence ID" value="GAH72656.1"/>
    <property type="molecule type" value="Genomic_DNA"/>
</dbReference>
<sequence>DPASFTYEPLITQGIDAPGTEVIFSVPADHFFGFYLSADGNRLERNRFYSENQYNTDGGTAVTDHVLMMFTNHGLLIAWEDLPLGSDGKLGDQDYEDLIGGLLTYSDGEDIPEPATMALLGGGLGIMLAFRRRNRLGLVSSRGTQSL</sequence>